<reference evidence="1" key="1">
    <citation type="submission" date="2023-12" db="EMBL/GenBank/DDBJ databases">
        <authorList>
            <consortium name="Clinical and Environmental Microbiology Branch: Whole genome sequencing antimicrobial resistance pathogens in the healthcare setting"/>
        </authorList>
    </citation>
    <scope>NUCLEOTIDE SEQUENCE</scope>
    <source>
        <strain evidence="1">Clinical</strain>
    </source>
</reference>
<comment type="caution">
    <text evidence="1">The sequence shown here is derived from an EMBL/GenBank/DDBJ whole genome shotgun (WGS) entry which is preliminary data.</text>
</comment>
<proteinExistence type="predicted"/>
<gene>
    <name evidence="1" type="ORF">U8038_003506</name>
</gene>
<evidence type="ECO:0000313" key="2">
    <source>
        <dbReference type="Proteomes" id="UP001289659"/>
    </source>
</evidence>
<accession>A0AAI9GAT9</accession>
<dbReference type="GeneID" id="99705111"/>
<dbReference type="Proteomes" id="UP001289659">
    <property type="component" value="Unassembled WGS sequence"/>
</dbReference>
<name>A0AAI9GAT9_9ENTR</name>
<protein>
    <submittedName>
        <fullName evidence="1">Uncharacterized protein</fullName>
    </submittedName>
</protein>
<dbReference type="RefSeq" id="WP_072204392.1">
    <property type="nucleotide sequence ID" value="NZ_AP019817.1"/>
</dbReference>
<evidence type="ECO:0000313" key="1">
    <source>
        <dbReference type="EMBL" id="EMB2808564.1"/>
    </source>
</evidence>
<dbReference type="AlphaFoldDB" id="A0AAI9GAT9"/>
<sequence length="87" mass="10212">MFQPFRQLAPPLKQIEPPAGRWRVTAWPKNLSQTKIALHRTHLRFLDHKNFSVLFFFKPDRLAAPVLAVKPKSKTEKVEKNFSGFHF</sequence>
<organism evidence="1 2">
    <name type="scientific">Enterobacter hormaechei subsp. hoffmannii</name>
    <dbReference type="NCBI Taxonomy" id="1812934"/>
    <lineage>
        <taxon>Bacteria</taxon>
        <taxon>Pseudomonadati</taxon>
        <taxon>Pseudomonadota</taxon>
        <taxon>Gammaproteobacteria</taxon>
        <taxon>Enterobacterales</taxon>
        <taxon>Enterobacteriaceae</taxon>
        <taxon>Enterobacter</taxon>
        <taxon>Enterobacter cloacae complex</taxon>
    </lineage>
</organism>
<dbReference type="EMBL" id="ABPNFY010000011">
    <property type="protein sequence ID" value="EMB2808564.1"/>
    <property type="molecule type" value="Genomic_DNA"/>
</dbReference>